<dbReference type="InterPro" id="IPR049574">
    <property type="entry name" value="CrtA-like"/>
</dbReference>
<evidence type="ECO:0000313" key="2">
    <source>
        <dbReference type="Proteomes" id="UP001595947"/>
    </source>
</evidence>
<reference evidence="2" key="1">
    <citation type="journal article" date="2019" name="Int. J. Syst. Evol. Microbiol.">
        <title>The Global Catalogue of Microorganisms (GCM) 10K type strain sequencing project: providing services to taxonomists for standard genome sequencing and annotation.</title>
        <authorList>
            <consortium name="The Broad Institute Genomics Platform"/>
            <consortium name="The Broad Institute Genome Sequencing Center for Infectious Disease"/>
            <person name="Wu L."/>
            <person name="Ma J."/>
        </authorList>
    </citation>
    <scope>NUCLEOTIDE SEQUENCE [LARGE SCALE GENOMIC DNA]</scope>
    <source>
        <strain evidence="2">CGMCC 4.7093</strain>
    </source>
</reference>
<evidence type="ECO:0000313" key="1">
    <source>
        <dbReference type="EMBL" id="MFC5063327.1"/>
    </source>
</evidence>
<dbReference type="CDD" id="cd21650">
    <property type="entry name" value="CrtA-like"/>
    <property type="match status" value="1"/>
</dbReference>
<evidence type="ECO:0008006" key="3">
    <source>
        <dbReference type="Google" id="ProtNLM"/>
    </source>
</evidence>
<gene>
    <name evidence="1" type="ORF">ACFPBZ_13995</name>
</gene>
<protein>
    <recommendedName>
        <fullName evidence="3">Spheroidene monooxygenase</fullName>
    </recommendedName>
</protein>
<dbReference type="Proteomes" id="UP001595947">
    <property type="component" value="Unassembled WGS sequence"/>
</dbReference>
<dbReference type="EMBL" id="JBHSIV010000013">
    <property type="protein sequence ID" value="MFC5063327.1"/>
    <property type="molecule type" value="Genomic_DNA"/>
</dbReference>
<accession>A0ABV9YNT4</accession>
<comment type="caution">
    <text evidence="1">The sequence shown here is derived from an EMBL/GenBank/DDBJ whole genome shotgun (WGS) entry which is preliminary data.</text>
</comment>
<proteinExistence type="predicted"/>
<sequence>MTGGDFVTIDALERPAGGFLRWRRTVRAALAGGIDGLRAATVNHANDGTHRLVPRLVPASGALVAAWDSPEAAQAAWNGPLREALEGRGHFGMDGEVARVRRNGEHDDWHGWNPSAEGTEPVAEDEPMVVAVHSILRPRHLPGFLRNNVHAASRAAHHPGHRGSMDVSSALPFEHTSISLWKTRAQAEDYAYSPGGHAFAMKHALSAQTHHVGVFVRIRPLAATGPLGVDDAAFPALPPIERGPGRAG</sequence>
<keyword evidence="2" id="KW-1185">Reference proteome</keyword>
<name>A0ABV9YNT4_9PSEU</name>
<dbReference type="RefSeq" id="WP_378036676.1">
    <property type="nucleotide sequence ID" value="NZ_JBHSIV010000013.1"/>
</dbReference>
<organism evidence="1 2">
    <name type="scientific">Actinomycetospora atypica</name>
    <dbReference type="NCBI Taxonomy" id="1290095"/>
    <lineage>
        <taxon>Bacteria</taxon>
        <taxon>Bacillati</taxon>
        <taxon>Actinomycetota</taxon>
        <taxon>Actinomycetes</taxon>
        <taxon>Pseudonocardiales</taxon>
        <taxon>Pseudonocardiaceae</taxon>
        <taxon>Actinomycetospora</taxon>
    </lineage>
</organism>